<dbReference type="Gene3D" id="3.30.565.10">
    <property type="entry name" value="Histidine kinase-like ATPase, C-terminal domain"/>
    <property type="match status" value="1"/>
</dbReference>
<dbReference type="CDD" id="cd18773">
    <property type="entry name" value="PDC1_HK_sensor"/>
    <property type="match status" value="1"/>
</dbReference>
<name>A0A930G2I7_9RHOO</name>
<evidence type="ECO:0000313" key="16">
    <source>
        <dbReference type="Proteomes" id="UP000718593"/>
    </source>
</evidence>
<dbReference type="InterPro" id="IPR035965">
    <property type="entry name" value="PAS-like_dom_sf"/>
</dbReference>
<dbReference type="InterPro" id="IPR000700">
    <property type="entry name" value="PAS-assoc_C"/>
</dbReference>
<evidence type="ECO:0000256" key="1">
    <source>
        <dbReference type="ARBA" id="ARBA00000085"/>
    </source>
</evidence>
<feature type="non-terminal residue" evidence="15">
    <location>
        <position position="1"/>
    </location>
</feature>
<evidence type="ECO:0000259" key="14">
    <source>
        <dbReference type="PROSITE" id="PS50885"/>
    </source>
</evidence>
<accession>A0A930G2I7</accession>
<keyword evidence="10" id="KW-1133">Transmembrane helix</keyword>
<proteinExistence type="predicted"/>
<feature type="domain" description="PAC" evidence="13">
    <location>
        <begin position="432"/>
        <end position="482"/>
    </location>
</feature>
<dbReference type="InterPro" id="IPR003660">
    <property type="entry name" value="HAMP_dom"/>
</dbReference>
<dbReference type="Proteomes" id="UP000718593">
    <property type="component" value="Unassembled WGS sequence"/>
</dbReference>
<dbReference type="SMART" id="SM00388">
    <property type="entry name" value="HisKA"/>
    <property type="match status" value="1"/>
</dbReference>
<dbReference type="InterPro" id="IPR013767">
    <property type="entry name" value="PAS_fold"/>
</dbReference>
<evidence type="ECO:0000256" key="7">
    <source>
        <dbReference type="ARBA" id="ARBA00023012"/>
    </source>
</evidence>
<dbReference type="GO" id="GO:0000155">
    <property type="term" value="F:phosphorelay sensor kinase activity"/>
    <property type="evidence" value="ECO:0007669"/>
    <property type="project" value="InterPro"/>
</dbReference>
<dbReference type="EC" id="2.7.13.3" evidence="3"/>
<dbReference type="InterPro" id="IPR000014">
    <property type="entry name" value="PAS"/>
</dbReference>
<dbReference type="PROSITE" id="PS50109">
    <property type="entry name" value="HIS_KIN"/>
    <property type="match status" value="1"/>
</dbReference>
<dbReference type="SUPFAM" id="SSF55785">
    <property type="entry name" value="PYP-like sensor domain (PAS domain)"/>
    <property type="match status" value="2"/>
</dbReference>
<dbReference type="SMART" id="SM00387">
    <property type="entry name" value="HATPase_c"/>
    <property type="match status" value="1"/>
</dbReference>
<organism evidence="15 16">
    <name type="scientific">Dechloromonas agitata</name>
    <dbReference type="NCBI Taxonomy" id="73030"/>
    <lineage>
        <taxon>Bacteria</taxon>
        <taxon>Pseudomonadati</taxon>
        <taxon>Pseudomonadota</taxon>
        <taxon>Betaproteobacteria</taxon>
        <taxon>Rhodocyclales</taxon>
        <taxon>Azonexaceae</taxon>
        <taxon>Dechloromonas</taxon>
    </lineage>
</organism>
<dbReference type="InterPro" id="IPR003661">
    <property type="entry name" value="HisK_dim/P_dom"/>
</dbReference>
<dbReference type="CDD" id="cd00130">
    <property type="entry name" value="PAS"/>
    <property type="match status" value="2"/>
</dbReference>
<dbReference type="Pfam" id="PF00512">
    <property type="entry name" value="HisKA"/>
    <property type="match status" value="1"/>
</dbReference>
<keyword evidence="5" id="KW-0808">Transferase</keyword>
<dbReference type="InterPro" id="IPR003594">
    <property type="entry name" value="HATPase_dom"/>
</dbReference>
<dbReference type="PROSITE" id="PS50113">
    <property type="entry name" value="PAC"/>
    <property type="match status" value="1"/>
</dbReference>
<dbReference type="PROSITE" id="PS50112">
    <property type="entry name" value="PAS"/>
    <property type="match status" value="2"/>
</dbReference>
<dbReference type="SMART" id="SM00091">
    <property type="entry name" value="PAS"/>
    <property type="match status" value="2"/>
</dbReference>
<dbReference type="PANTHER" id="PTHR43047">
    <property type="entry name" value="TWO-COMPONENT HISTIDINE PROTEIN KINASE"/>
    <property type="match status" value="1"/>
</dbReference>
<evidence type="ECO:0000256" key="9">
    <source>
        <dbReference type="ARBA" id="ARBA00070152"/>
    </source>
</evidence>
<dbReference type="InterPro" id="IPR036890">
    <property type="entry name" value="HATPase_C_sf"/>
</dbReference>
<dbReference type="Gene3D" id="3.30.450.20">
    <property type="entry name" value="PAS domain"/>
    <property type="match status" value="2"/>
</dbReference>
<evidence type="ECO:0000259" key="11">
    <source>
        <dbReference type="PROSITE" id="PS50109"/>
    </source>
</evidence>
<dbReference type="InterPro" id="IPR005467">
    <property type="entry name" value="His_kinase_dom"/>
</dbReference>
<dbReference type="GO" id="GO:0006355">
    <property type="term" value="P:regulation of DNA-templated transcription"/>
    <property type="evidence" value="ECO:0007669"/>
    <property type="project" value="InterPro"/>
</dbReference>
<feature type="domain" description="HAMP" evidence="14">
    <location>
        <begin position="177"/>
        <end position="230"/>
    </location>
</feature>
<dbReference type="GO" id="GO:0016020">
    <property type="term" value="C:membrane"/>
    <property type="evidence" value="ECO:0007669"/>
    <property type="project" value="UniProtKB-SubCell"/>
</dbReference>
<comment type="caution">
    <text evidence="15">The sequence shown here is derived from an EMBL/GenBank/DDBJ whole genome shotgun (WGS) entry which is preliminary data.</text>
</comment>
<evidence type="ECO:0000313" key="15">
    <source>
        <dbReference type="EMBL" id="MBF1165917.1"/>
    </source>
</evidence>
<dbReference type="CDD" id="cd18774">
    <property type="entry name" value="PDC2_HK_sensor"/>
    <property type="match status" value="1"/>
</dbReference>
<reference evidence="15" key="1">
    <citation type="submission" date="2020-04" db="EMBL/GenBank/DDBJ databases">
        <title>Deep metagenomics examines the oral microbiome during advanced dental caries in children, revealing novel taxa and co-occurrences with host molecules.</title>
        <authorList>
            <person name="Baker J.L."/>
            <person name="Morton J.T."/>
            <person name="Dinis M."/>
            <person name="Alvarez R."/>
            <person name="Tran N.C."/>
            <person name="Knight R."/>
            <person name="Edlund A."/>
        </authorList>
    </citation>
    <scope>NUCLEOTIDE SEQUENCE</scope>
    <source>
        <strain evidence="15">JCVI_32_bin.24</strain>
    </source>
</reference>
<evidence type="ECO:0000256" key="6">
    <source>
        <dbReference type="ARBA" id="ARBA00022777"/>
    </source>
</evidence>
<evidence type="ECO:0000259" key="13">
    <source>
        <dbReference type="PROSITE" id="PS50113"/>
    </source>
</evidence>
<dbReference type="SUPFAM" id="SSF47384">
    <property type="entry name" value="Homodimeric domain of signal transducing histidine kinase"/>
    <property type="match status" value="1"/>
</dbReference>
<dbReference type="CDD" id="cd16922">
    <property type="entry name" value="HATPase_EvgS-ArcB-TorS-like"/>
    <property type="match status" value="1"/>
</dbReference>
<dbReference type="InterPro" id="IPR004358">
    <property type="entry name" value="Sig_transdc_His_kin-like_C"/>
</dbReference>
<keyword evidence="10" id="KW-0472">Membrane</keyword>
<evidence type="ECO:0000256" key="10">
    <source>
        <dbReference type="SAM" id="Phobius"/>
    </source>
</evidence>
<comment type="catalytic activity">
    <reaction evidence="1">
        <text>ATP + protein L-histidine = ADP + protein N-phospho-L-histidine.</text>
        <dbReference type="EC" id="2.7.13.3"/>
    </reaction>
</comment>
<feature type="domain" description="Histidine kinase" evidence="11">
    <location>
        <begin position="518"/>
        <end position="737"/>
    </location>
</feature>
<keyword evidence="10" id="KW-0812">Transmembrane</keyword>
<feature type="domain" description="PAS" evidence="12">
    <location>
        <begin position="378"/>
        <end position="428"/>
    </location>
</feature>
<sequence>AIEQAIGRGHATIGKAYLGDRFDAPSFSMAAPIRDEHGGVLGIIVGEIELGLRNFMTEAMTTPFGKSGGFLLIDRDERQIIMATDKRRVMEKLPGPGVNPLIDRFLAGYEGTAVLVNPLGEEVLVADRVIRSAGWIISVTTPTREAFAPITAMKQHLLGATALLSLLAAVLAWWFLRRQFRPLESSLHHLAAMRQPGQPLVPLPVGRPDEIGQFIAGFNSLIEGIEAREASLRDNDACLRSILTTSLDGFWKVSREGYLLDANETYARMSGYPVDELIGMHVSALLAEASAAEAAQRQQQIIETGHLQFEDVHRRKDGSLWPIEASATFQPQGGGQVVAFIRDITGRKRNEAALREAERKFTALVEQSLVGVYMIRGGEWLYINPQMARMFGYASAEECIASTRVGDLVAPESRALVAENLRRRLSGEIARISYGFTGLRKDGGRIEVEVFGSTLEYDGQPAVLGLVVDVTERKRAEAELERHRLQLEELVLERTHELAEARDRAESANRAKSAFLSSMSHELRTPLNHIAGFAALLARDVETPRGKERLDKLRASTDTLLGMINDILDYSRLEADQLAIETVDFELASLLRQVEQAHRAVAVSKGLILQHAVAAGVPGIVRGDPVRLAQVLGHLLGNAVKFSERGCITVRVDIAETVPPMLRFAVEDQGIGIPADRHGSLFQLFNQIDASSTRRFGGTGLGLQLCKRLAERMAGTIGFSSVEGQGSVFWFTVPLLSRESRQPPATVLPMASDQPAIDLDGLLAQLEVGDLEAKAAWERAPGALSAILGPNGLAFGEAMAGYDFETARQLLLAAVQAARPAG</sequence>
<dbReference type="PROSITE" id="PS50885">
    <property type="entry name" value="HAMP"/>
    <property type="match status" value="1"/>
</dbReference>
<evidence type="ECO:0000256" key="5">
    <source>
        <dbReference type="ARBA" id="ARBA00022679"/>
    </source>
</evidence>
<feature type="domain" description="PAS" evidence="12">
    <location>
        <begin position="235"/>
        <end position="305"/>
    </location>
</feature>
<dbReference type="PRINTS" id="PR00344">
    <property type="entry name" value="BCTRLSENSOR"/>
</dbReference>
<dbReference type="CDD" id="cd00082">
    <property type="entry name" value="HisKA"/>
    <property type="match status" value="1"/>
</dbReference>
<dbReference type="Gene3D" id="6.10.340.10">
    <property type="match status" value="1"/>
</dbReference>
<dbReference type="NCBIfam" id="TIGR00229">
    <property type="entry name" value="sensory_box"/>
    <property type="match status" value="2"/>
</dbReference>
<evidence type="ECO:0000256" key="4">
    <source>
        <dbReference type="ARBA" id="ARBA00022553"/>
    </source>
</evidence>
<evidence type="ECO:0000256" key="2">
    <source>
        <dbReference type="ARBA" id="ARBA00004370"/>
    </source>
</evidence>
<feature type="transmembrane region" description="Helical" evidence="10">
    <location>
        <begin position="157"/>
        <end position="176"/>
    </location>
</feature>
<dbReference type="InterPro" id="IPR013656">
    <property type="entry name" value="PAS_4"/>
</dbReference>
<dbReference type="Pfam" id="PF08448">
    <property type="entry name" value="PAS_4"/>
    <property type="match status" value="1"/>
</dbReference>
<keyword evidence="6" id="KW-0418">Kinase</keyword>
<dbReference type="SUPFAM" id="SSF55874">
    <property type="entry name" value="ATPase domain of HSP90 chaperone/DNA topoisomerase II/histidine kinase"/>
    <property type="match status" value="1"/>
</dbReference>
<evidence type="ECO:0000259" key="12">
    <source>
        <dbReference type="PROSITE" id="PS50112"/>
    </source>
</evidence>
<dbReference type="EMBL" id="JABZMI010000306">
    <property type="protein sequence ID" value="MBF1165917.1"/>
    <property type="molecule type" value="Genomic_DNA"/>
</dbReference>
<dbReference type="InterPro" id="IPR036097">
    <property type="entry name" value="HisK_dim/P_sf"/>
</dbReference>
<protein>
    <recommendedName>
        <fullName evidence="9">Virulence sensor protein BvgS</fullName>
        <ecNumber evidence="3">2.7.13.3</ecNumber>
    </recommendedName>
</protein>
<comment type="subcellular location">
    <subcellularLocation>
        <location evidence="2">Membrane</location>
    </subcellularLocation>
</comment>
<dbReference type="Pfam" id="PF00989">
    <property type="entry name" value="PAS"/>
    <property type="match status" value="1"/>
</dbReference>
<keyword evidence="7" id="KW-0902">Two-component regulatory system</keyword>
<dbReference type="Gene3D" id="1.10.287.130">
    <property type="match status" value="1"/>
</dbReference>
<comment type="function">
    <text evidence="8">Member of the two-component regulatory system BvgS/BvgA. Phosphorylates BvgA via a four-step phosphorelay in response to environmental signals.</text>
</comment>
<dbReference type="FunFam" id="3.30.565.10:FF:000010">
    <property type="entry name" value="Sensor histidine kinase RcsC"/>
    <property type="match status" value="1"/>
</dbReference>
<evidence type="ECO:0000256" key="8">
    <source>
        <dbReference type="ARBA" id="ARBA00058004"/>
    </source>
</evidence>
<gene>
    <name evidence="15" type="ORF">HXL68_12870</name>
</gene>
<keyword evidence="4" id="KW-0597">Phosphoprotein</keyword>
<dbReference type="Pfam" id="PF02518">
    <property type="entry name" value="HATPase_c"/>
    <property type="match status" value="1"/>
</dbReference>
<dbReference type="AlphaFoldDB" id="A0A930G2I7"/>
<evidence type="ECO:0000256" key="3">
    <source>
        <dbReference type="ARBA" id="ARBA00012438"/>
    </source>
</evidence>